<dbReference type="EMBL" id="BAABHS010000005">
    <property type="protein sequence ID" value="GAA4956705.1"/>
    <property type="molecule type" value="Genomic_DNA"/>
</dbReference>
<protein>
    <submittedName>
        <fullName evidence="1">Uncharacterized protein</fullName>
    </submittedName>
</protein>
<name>A0ABP9H5G7_9ACTN</name>
<gene>
    <name evidence="1" type="ORF">GCM10023205_18720</name>
</gene>
<comment type="caution">
    <text evidence="1">The sequence shown here is derived from an EMBL/GenBank/DDBJ whole genome shotgun (WGS) entry which is preliminary data.</text>
</comment>
<evidence type="ECO:0000313" key="1">
    <source>
        <dbReference type="EMBL" id="GAA4956705.1"/>
    </source>
</evidence>
<accession>A0ABP9H5G7</accession>
<reference evidence="2" key="1">
    <citation type="journal article" date="2019" name="Int. J. Syst. Evol. Microbiol.">
        <title>The Global Catalogue of Microorganisms (GCM) 10K type strain sequencing project: providing services to taxonomists for standard genome sequencing and annotation.</title>
        <authorList>
            <consortium name="The Broad Institute Genomics Platform"/>
            <consortium name="The Broad Institute Genome Sequencing Center for Infectious Disease"/>
            <person name="Wu L."/>
            <person name="Ma J."/>
        </authorList>
    </citation>
    <scope>NUCLEOTIDE SEQUENCE [LARGE SCALE GENOMIC DNA]</scope>
    <source>
        <strain evidence="2">JCM 17986</strain>
    </source>
</reference>
<proteinExistence type="predicted"/>
<dbReference type="Proteomes" id="UP001500466">
    <property type="component" value="Unassembled WGS sequence"/>
</dbReference>
<organism evidence="1 2">
    <name type="scientific">Yinghuangia aomiensis</name>
    <dbReference type="NCBI Taxonomy" id="676205"/>
    <lineage>
        <taxon>Bacteria</taxon>
        <taxon>Bacillati</taxon>
        <taxon>Actinomycetota</taxon>
        <taxon>Actinomycetes</taxon>
        <taxon>Kitasatosporales</taxon>
        <taxon>Streptomycetaceae</taxon>
        <taxon>Yinghuangia</taxon>
    </lineage>
</organism>
<sequence length="178" mass="18549">MASRITPEEQADLHKALYDALNPLVSAIRSRETGLPSERAWEADPVDVTLSVLAAWKVVDVEIKRLTAHAAATAGSYGASYEQLGAVWGITRQGARKKWPDAAGRRAPGAAGVRKFALFGGTAELARSSSGDWGWTATGADGASGTAADGTRYPTAEEAAAHAGAFLKEHSLDTGGRS</sequence>
<keyword evidence="2" id="KW-1185">Reference proteome</keyword>
<evidence type="ECO:0000313" key="2">
    <source>
        <dbReference type="Proteomes" id="UP001500466"/>
    </source>
</evidence>